<protein>
    <submittedName>
        <fullName evidence="1">Uncharacterized protein</fullName>
    </submittedName>
</protein>
<organism evidence="1 2">
    <name type="scientific">Populus alba x Populus x berolinensis</name>
    <dbReference type="NCBI Taxonomy" id="444605"/>
    <lineage>
        <taxon>Eukaryota</taxon>
        <taxon>Viridiplantae</taxon>
        <taxon>Streptophyta</taxon>
        <taxon>Embryophyta</taxon>
        <taxon>Tracheophyta</taxon>
        <taxon>Spermatophyta</taxon>
        <taxon>Magnoliopsida</taxon>
        <taxon>eudicotyledons</taxon>
        <taxon>Gunneridae</taxon>
        <taxon>Pentapetalae</taxon>
        <taxon>rosids</taxon>
        <taxon>fabids</taxon>
        <taxon>Malpighiales</taxon>
        <taxon>Salicaceae</taxon>
        <taxon>Saliceae</taxon>
        <taxon>Populus</taxon>
    </lineage>
</organism>
<keyword evidence="2" id="KW-1185">Reference proteome</keyword>
<name>A0AAD6W542_9ROSI</name>
<proteinExistence type="predicted"/>
<sequence length="37" mass="4215">METNVVGQEREREKRGWCGVLWPVLEETIKNRGGGLS</sequence>
<comment type="caution">
    <text evidence="1">The sequence shown here is derived from an EMBL/GenBank/DDBJ whole genome shotgun (WGS) entry which is preliminary data.</text>
</comment>
<dbReference type="Proteomes" id="UP001164929">
    <property type="component" value="Chromosome 4"/>
</dbReference>
<reference evidence="1 2" key="1">
    <citation type="journal article" date="2023" name="Mol. Ecol. Resour.">
        <title>Chromosome-level genome assembly of a triploid poplar Populus alba 'Berolinensis'.</title>
        <authorList>
            <person name="Chen S."/>
            <person name="Yu Y."/>
            <person name="Wang X."/>
            <person name="Wang S."/>
            <person name="Zhang T."/>
            <person name="Zhou Y."/>
            <person name="He R."/>
            <person name="Meng N."/>
            <person name="Wang Y."/>
            <person name="Liu W."/>
            <person name="Liu Z."/>
            <person name="Liu J."/>
            <person name="Guo Q."/>
            <person name="Huang H."/>
            <person name="Sederoff R.R."/>
            <person name="Wang G."/>
            <person name="Qu G."/>
            <person name="Chen S."/>
        </authorList>
    </citation>
    <scope>NUCLEOTIDE SEQUENCE [LARGE SCALE GENOMIC DNA]</scope>
    <source>
        <strain evidence="1">SC-2020</strain>
    </source>
</reference>
<evidence type="ECO:0000313" key="2">
    <source>
        <dbReference type="Proteomes" id="UP001164929"/>
    </source>
</evidence>
<evidence type="ECO:0000313" key="1">
    <source>
        <dbReference type="EMBL" id="KAJ6999585.1"/>
    </source>
</evidence>
<gene>
    <name evidence="1" type="ORF">NC653_010339</name>
</gene>
<dbReference type="EMBL" id="JAQIZT010000004">
    <property type="protein sequence ID" value="KAJ6999585.1"/>
    <property type="molecule type" value="Genomic_DNA"/>
</dbReference>
<dbReference type="AlphaFoldDB" id="A0AAD6W542"/>
<accession>A0AAD6W542</accession>